<evidence type="ECO:0000313" key="1">
    <source>
        <dbReference type="EMBL" id="MCD9640062.1"/>
    </source>
</evidence>
<name>A0ABS8V117_DATST</name>
<organism evidence="1 2">
    <name type="scientific">Datura stramonium</name>
    <name type="common">Jimsonweed</name>
    <name type="synonym">Common thornapple</name>
    <dbReference type="NCBI Taxonomy" id="4076"/>
    <lineage>
        <taxon>Eukaryota</taxon>
        <taxon>Viridiplantae</taxon>
        <taxon>Streptophyta</taxon>
        <taxon>Embryophyta</taxon>
        <taxon>Tracheophyta</taxon>
        <taxon>Spermatophyta</taxon>
        <taxon>Magnoliopsida</taxon>
        <taxon>eudicotyledons</taxon>
        <taxon>Gunneridae</taxon>
        <taxon>Pentapetalae</taxon>
        <taxon>asterids</taxon>
        <taxon>lamiids</taxon>
        <taxon>Solanales</taxon>
        <taxon>Solanaceae</taxon>
        <taxon>Solanoideae</taxon>
        <taxon>Datureae</taxon>
        <taxon>Datura</taxon>
    </lineage>
</organism>
<dbReference type="Proteomes" id="UP000823775">
    <property type="component" value="Unassembled WGS sequence"/>
</dbReference>
<sequence length="264" mass="29100">MKTKMMEVNSNCWLNFHPHHHHEGGALDLKMECKTVQLVVCGSSRFYNLGPNQNLCGRPNLGIKAGPRCDPNKICSGNLVVNSSLIRLTALTLLANMSSNGSNSSVFNGNCSVNQTDLLSDSSHTPLLLRTRWCYRYRAALRRFRYNVDTFSRNGNKLSFLSSETAVTSLSVTFSSGGSGGGDTKTWILRRGSHLRNPLLVLSPCGQNLFAFSSGDFPRSEAENNIIHIINPGFPFTDVLRFVLGLLQFVRPTSVDFVTSIPGR</sequence>
<reference evidence="1 2" key="1">
    <citation type="journal article" date="2021" name="BMC Genomics">
        <title>Datura genome reveals duplications of psychoactive alkaloid biosynthetic genes and high mutation rate following tissue culture.</title>
        <authorList>
            <person name="Rajewski A."/>
            <person name="Carter-House D."/>
            <person name="Stajich J."/>
            <person name="Litt A."/>
        </authorList>
    </citation>
    <scope>NUCLEOTIDE SEQUENCE [LARGE SCALE GENOMIC DNA]</scope>
    <source>
        <strain evidence="1">AR-01</strain>
    </source>
</reference>
<proteinExistence type="predicted"/>
<evidence type="ECO:0000313" key="2">
    <source>
        <dbReference type="Proteomes" id="UP000823775"/>
    </source>
</evidence>
<keyword evidence="2" id="KW-1185">Reference proteome</keyword>
<gene>
    <name evidence="1" type="ORF">HAX54_025089</name>
</gene>
<accession>A0ABS8V117</accession>
<comment type="caution">
    <text evidence="1">The sequence shown here is derived from an EMBL/GenBank/DDBJ whole genome shotgun (WGS) entry which is preliminary data.</text>
</comment>
<dbReference type="EMBL" id="JACEIK010003042">
    <property type="protein sequence ID" value="MCD9640062.1"/>
    <property type="molecule type" value="Genomic_DNA"/>
</dbReference>
<protein>
    <submittedName>
        <fullName evidence="1">Uncharacterized protein</fullName>
    </submittedName>
</protein>